<dbReference type="KEGG" id="pgri:PgNI_09699"/>
<evidence type="ECO:0000256" key="1">
    <source>
        <dbReference type="SAM" id="MobiDB-lite"/>
    </source>
</evidence>
<feature type="region of interest" description="Disordered" evidence="1">
    <location>
        <begin position="1"/>
        <end position="96"/>
    </location>
</feature>
<dbReference type="Proteomes" id="UP000515153">
    <property type="component" value="Unplaced"/>
</dbReference>
<evidence type="ECO:0000313" key="3">
    <source>
        <dbReference type="RefSeq" id="XP_030977598.1"/>
    </source>
</evidence>
<reference evidence="3" key="1">
    <citation type="journal article" date="2019" name="Mol. Biol. Evol.">
        <title>Blast fungal genomes show frequent chromosomal changes, gene gains and losses, and effector gene turnover.</title>
        <authorList>
            <person name="Gomez Luciano L.B."/>
            <person name="Jason Tsai I."/>
            <person name="Chuma I."/>
            <person name="Tosa Y."/>
            <person name="Chen Y.H."/>
            <person name="Li J.Y."/>
            <person name="Li M.Y."/>
            <person name="Jade Lu M.Y."/>
            <person name="Nakayashiki H."/>
            <person name="Li W.H."/>
        </authorList>
    </citation>
    <scope>NUCLEOTIDE SEQUENCE</scope>
    <source>
        <strain evidence="3">NI907</strain>
    </source>
</reference>
<feature type="compositionally biased region" description="Polar residues" evidence="1">
    <location>
        <begin position="1"/>
        <end position="18"/>
    </location>
</feature>
<protein>
    <submittedName>
        <fullName evidence="3">Uncharacterized protein</fullName>
    </submittedName>
</protein>
<organism evidence="2 3">
    <name type="scientific">Pyricularia grisea</name>
    <name type="common">Crabgrass-specific blast fungus</name>
    <name type="synonym">Magnaporthe grisea</name>
    <dbReference type="NCBI Taxonomy" id="148305"/>
    <lineage>
        <taxon>Eukaryota</taxon>
        <taxon>Fungi</taxon>
        <taxon>Dikarya</taxon>
        <taxon>Ascomycota</taxon>
        <taxon>Pezizomycotina</taxon>
        <taxon>Sordariomycetes</taxon>
        <taxon>Sordariomycetidae</taxon>
        <taxon>Magnaporthales</taxon>
        <taxon>Pyriculariaceae</taxon>
        <taxon>Pyricularia</taxon>
    </lineage>
</organism>
<accession>A0A6P8ARQ9</accession>
<dbReference type="AlphaFoldDB" id="A0A6P8ARQ9"/>
<sequence length="268" mass="30224">MRRSSTTGSGQHQTNTGYSLGHPGISTGHKTSAEATAGERGVNGVGIPTGPRNPSVPQVYKRIGTKKVQSLNVQTEQPLPPTTQPGPDAKAEMPEPPEIKNYGLAIFALTEEDLTQPMDDRPRNRVERVKRMLDSIDKHRRAVRATTMDMVASERQRIVRHEVNSQASSRDPGISQEEVAEMIEALNAEPEQGTDYNMDTNDVPRELMRDLFEESESRRDREDSLRQLQHLAEQSIYYSDEFDAEIIKVRENWEAILKKEQKALEEFA</sequence>
<reference evidence="3" key="2">
    <citation type="submission" date="2019-10" db="EMBL/GenBank/DDBJ databases">
        <authorList>
            <consortium name="NCBI Genome Project"/>
        </authorList>
    </citation>
    <scope>NUCLEOTIDE SEQUENCE</scope>
    <source>
        <strain evidence="3">NI907</strain>
    </source>
</reference>
<evidence type="ECO:0000313" key="2">
    <source>
        <dbReference type="Proteomes" id="UP000515153"/>
    </source>
</evidence>
<reference evidence="3" key="3">
    <citation type="submission" date="2025-08" db="UniProtKB">
        <authorList>
            <consortium name="RefSeq"/>
        </authorList>
    </citation>
    <scope>IDENTIFICATION</scope>
    <source>
        <strain evidence="3">NI907</strain>
    </source>
</reference>
<dbReference type="GeneID" id="41964589"/>
<keyword evidence="2" id="KW-1185">Reference proteome</keyword>
<name>A0A6P8ARQ9_PYRGI</name>
<dbReference type="RefSeq" id="XP_030977598.1">
    <property type="nucleotide sequence ID" value="XM_031129681.1"/>
</dbReference>
<proteinExistence type="predicted"/>
<gene>
    <name evidence="3" type="ORF">PgNI_09699</name>
</gene>